<evidence type="ECO:0000313" key="6">
    <source>
        <dbReference type="EMBL" id="WED65983.1"/>
    </source>
</evidence>
<proteinExistence type="predicted"/>
<dbReference type="InterPro" id="IPR009056">
    <property type="entry name" value="Cyt_c-like_dom"/>
</dbReference>
<sequence>MSVTNRDQSRPTGRFRRHRRCHSLARPLGESALPGGRRIGLLLSLAGFILSSAHAEDTPVALDPNLEVILFAADPDIVTPIGAVTNADGDLFVVESHTHVRPKDYVGPSTDLIKRFVDTDGDGRADEITIFARIEKEAMNLAFAPDGVLHVVTASDVIRLNDADGNGTSETDEHTVLLHLETQSGNPHGDLLGIAIDRDGTIYASRGNVGGYPYAYISAAHERLTGYGEGGDIVRINPDGSGLHRVATGFWNPFVIAFDRHGRLLCADNDPDSRGPNRVVHVIDGGDYGYLARYGPTGLHPFSGWNADLPGVLPIAAGTGEAPSGLLDLTSTRLGPNYSDAFAVTIWGEHTLSLFHPHRTGASFTATAEPFINGGEHFRPVALAPAKGGGFFITDWVLRDYPNHSRGAIWLVRPKQPGPEVHTAADVAALLKRIPDVFSPAQAESLLSNEDPFLRHHAVAALAAHGDLTRLEQLLASPSVDLRQGAWLALRHRGHAFTAAEIESALTDPSEVLRILALRHIGDQVDRTFTSKVEAMLTAPDLSPRLFRFVLATQQILGSDVDAAYAKGTRTFAIKRDVPAPLIERLVQDDSLPDAGRALAIPQLADPAAPAVRETLLQLITSSDSPPLVREAMRSLAAVGEPAATPIIQIVAFDPSLDPELRADAVSSLRQLPDGITPAFKKLLNDPAPPVRLEATRALQAFGLIPAADPVVRPTSLDDWNALLGTGGDPAAGERVFHETTALCITCHRVKNRGSVIGPDLSNIGLTLSRRQLIRSIIQPSDDISPEYQGWEIKLNNGGSVVGLQGHLRGWGIILTGFTGEEIRTRHENIASYGAMERSLMPDGLGQILPVDDLRNLVAYLESLR</sequence>
<dbReference type="SUPFAM" id="SSF48371">
    <property type="entry name" value="ARM repeat"/>
    <property type="match status" value="1"/>
</dbReference>
<dbReference type="SUPFAM" id="SSF50952">
    <property type="entry name" value="Soluble quinoprotein glucose dehydrogenase"/>
    <property type="match status" value="1"/>
</dbReference>
<gene>
    <name evidence="6" type="ORF">PXH66_03855</name>
</gene>
<keyword evidence="1 4" id="KW-0349">Heme</keyword>
<dbReference type="InterPro" id="IPR036909">
    <property type="entry name" value="Cyt_c-like_dom_sf"/>
</dbReference>
<dbReference type="InterPro" id="IPR011989">
    <property type="entry name" value="ARM-like"/>
</dbReference>
<dbReference type="NCBIfam" id="TIGR02604">
    <property type="entry name" value="Piru_Ver_Nterm"/>
    <property type="match status" value="1"/>
</dbReference>
<dbReference type="PANTHER" id="PTHR33546">
    <property type="entry name" value="LARGE, MULTIFUNCTIONAL SECRETED PROTEIN-RELATED"/>
    <property type="match status" value="1"/>
</dbReference>
<feature type="domain" description="Cytochrome c" evidence="5">
    <location>
        <begin position="728"/>
        <end position="865"/>
    </location>
</feature>
<dbReference type="PROSITE" id="PS50077">
    <property type="entry name" value="HEAT_REPEAT"/>
    <property type="match status" value="1"/>
</dbReference>
<dbReference type="GO" id="GO:0009055">
    <property type="term" value="F:electron transfer activity"/>
    <property type="evidence" value="ECO:0007669"/>
    <property type="project" value="InterPro"/>
</dbReference>
<evidence type="ECO:0000256" key="4">
    <source>
        <dbReference type="PROSITE-ProRule" id="PRU00433"/>
    </source>
</evidence>
<dbReference type="Gene3D" id="2.120.10.30">
    <property type="entry name" value="TolB, C-terminal domain"/>
    <property type="match status" value="1"/>
</dbReference>
<evidence type="ECO:0000259" key="5">
    <source>
        <dbReference type="PROSITE" id="PS51007"/>
    </source>
</evidence>
<dbReference type="Proteomes" id="UP001218638">
    <property type="component" value="Chromosome"/>
</dbReference>
<dbReference type="AlphaFoldDB" id="A0AAF0I2W4"/>
<reference evidence="6" key="1">
    <citation type="submission" date="2023-03" db="EMBL/GenBank/DDBJ databases">
        <title>Lomoglobus Profundus gen. nov., sp. nov., a novel member of the phylum Verrucomicrobia, isolated from deep-marine sediment of South China Sea.</title>
        <authorList>
            <person name="Ahmad T."/>
            <person name="Ishaq S.E."/>
            <person name="Wang F."/>
        </authorList>
    </citation>
    <scope>NUCLEOTIDE SEQUENCE</scope>
    <source>
        <strain evidence="6">LMO-M01</strain>
    </source>
</reference>
<dbReference type="KEGG" id="slom:PXH66_03855"/>
<accession>A0AAF0I2W4</accession>
<dbReference type="InterPro" id="IPR011042">
    <property type="entry name" value="6-blade_b-propeller_TolB-like"/>
</dbReference>
<dbReference type="InterPro" id="IPR013427">
    <property type="entry name" value="Haem-bd_dom_put"/>
</dbReference>
<keyword evidence="2 4" id="KW-0479">Metal-binding</keyword>
<dbReference type="RefSeq" id="WP_330931172.1">
    <property type="nucleotide sequence ID" value="NZ_CP119075.1"/>
</dbReference>
<dbReference type="NCBIfam" id="TIGR02603">
    <property type="entry name" value="CxxCH_TIGR02603"/>
    <property type="match status" value="1"/>
</dbReference>
<dbReference type="GO" id="GO:0046872">
    <property type="term" value="F:metal ion binding"/>
    <property type="evidence" value="ECO:0007669"/>
    <property type="project" value="UniProtKB-KW"/>
</dbReference>
<organism evidence="6 7">
    <name type="scientific">Synoicihabitans lomoniglobus</name>
    <dbReference type="NCBI Taxonomy" id="2909285"/>
    <lineage>
        <taxon>Bacteria</taxon>
        <taxon>Pseudomonadati</taxon>
        <taxon>Verrucomicrobiota</taxon>
        <taxon>Opitutia</taxon>
        <taxon>Opitutales</taxon>
        <taxon>Opitutaceae</taxon>
        <taxon>Synoicihabitans</taxon>
    </lineage>
</organism>
<dbReference type="SUPFAM" id="SSF46626">
    <property type="entry name" value="Cytochrome c"/>
    <property type="match status" value="1"/>
</dbReference>
<dbReference type="PROSITE" id="PS51007">
    <property type="entry name" value="CYTC"/>
    <property type="match status" value="1"/>
</dbReference>
<protein>
    <submittedName>
        <fullName evidence="6">C-type cytochrome</fullName>
    </submittedName>
</protein>
<dbReference type="PANTHER" id="PTHR33546:SF1">
    <property type="entry name" value="LARGE, MULTIFUNCTIONAL SECRETED PROTEIN"/>
    <property type="match status" value="1"/>
</dbReference>
<evidence type="ECO:0000256" key="2">
    <source>
        <dbReference type="ARBA" id="ARBA00022723"/>
    </source>
</evidence>
<keyword evidence="3 4" id="KW-0408">Iron</keyword>
<name>A0AAF0I2W4_9BACT</name>
<keyword evidence="7" id="KW-1185">Reference proteome</keyword>
<evidence type="ECO:0000313" key="7">
    <source>
        <dbReference type="Proteomes" id="UP001218638"/>
    </source>
</evidence>
<dbReference type="InterPro" id="IPR016024">
    <property type="entry name" value="ARM-type_fold"/>
</dbReference>
<evidence type="ECO:0000256" key="3">
    <source>
        <dbReference type="ARBA" id="ARBA00023004"/>
    </source>
</evidence>
<dbReference type="InterPro" id="IPR011041">
    <property type="entry name" value="Quinoprot_gluc/sorb_DH_b-prop"/>
</dbReference>
<dbReference type="EMBL" id="CP119075">
    <property type="protein sequence ID" value="WED65983.1"/>
    <property type="molecule type" value="Genomic_DNA"/>
</dbReference>
<evidence type="ECO:0000256" key="1">
    <source>
        <dbReference type="ARBA" id="ARBA00022617"/>
    </source>
</evidence>
<dbReference type="InterPro" id="IPR021133">
    <property type="entry name" value="HEAT_type_2"/>
</dbReference>
<dbReference type="Pfam" id="PF23500">
    <property type="entry name" value="DUF7133"/>
    <property type="match status" value="1"/>
</dbReference>
<dbReference type="Gene3D" id="1.10.760.10">
    <property type="entry name" value="Cytochrome c-like domain"/>
    <property type="match status" value="1"/>
</dbReference>
<dbReference type="InterPro" id="IPR013428">
    <property type="entry name" value="Membrane-bound_put_N"/>
</dbReference>
<dbReference type="InterPro" id="IPR055557">
    <property type="entry name" value="DUF7133"/>
</dbReference>
<dbReference type="GO" id="GO:0020037">
    <property type="term" value="F:heme binding"/>
    <property type="evidence" value="ECO:0007669"/>
    <property type="project" value="InterPro"/>
</dbReference>
<dbReference type="Gene3D" id="1.25.10.10">
    <property type="entry name" value="Leucine-rich Repeat Variant"/>
    <property type="match status" value="2"/>
</dbReference>